<dbReference type="OrthoDB" id="3743969at2"/>
<keyword evidence="2" id="KW-0804">Transcription</keyword>
<dbReference type="Gene3D" id="2.50.20.10">
    <property type="entry name" value="Lipoprotein localisation LolA/LolB/LppX"/>
    <property type="match status" value="1"/>
</dbReference>
<dbReference type="InterPro" id="IPR041916">
    <property type="entry name" value="Anti_sigma_zinc_sf"/>
</dbReference>
<reference evidence="6 7" key="1">
    <citation type="submission" date="2017-07" db="EMBL/GenBank/DDBJ databases">
        <title>Draft whole genome sequences of clinical Proprionibacteriaceae strains.</title>
        <authorList>
            <person name="Bernier A.-M."/>
            <person name="Bernard K."/>
            <person name="Domingo M.-C."/>
        </authorList>
    </citation>
    <scope>NUCLEOTIDE SEQUENCE [LARGE SCALE GENOMIC DNA]</scope>
    <source>
        <strain evidence="6 7">NML 030167</strain>
    </source>
</reference>
<feature type="region of interest" description="Disordered" evidence="3">
    <location>
        <begin position="88"/>
        <end position="108"/>
    </location>
</feature>
<evidence type="ECO:0000313" key="7">
    <source>
        <dbReference type="Proteomes" id="UP000215896"/>
    </source>
</evidence>
<dbReference type="RefSeq" id="WP_094403345.1">
    <property type="nucleotide sequence ID" value="NZ_NMVL01000025.1"/>
</dbReference>
<evidence type="ECO:0000259" key="5">
    <source>
        <dbReference type="Pfam" id="PF13490"/>
    </source>
</evidence>
<sequence length="510" mass="53173">MTASGGHRRGGGCPDRHDALSAFVDGALGDPDRQRLLAHLSDCPGCREELDELRRLQDRVRSSAPDPAAPRDLADRLTAIAGDGHATPLYARPFDAGRSRAPRGGTRLPSRRRRVRVLALGTVAGSCLGLVGAVGVGWVAAPPTHTPAIDPTSTARREFAAVLADDGIGNRAVAAVRGTDRGGPRVESAVAPPVPTVLVPGPEARQWLQRADSAGTATPISGTQQVQVRHLNGYWVASAQVVTDPATGTRVLAAGSDKQTAQSWWPAPGATPGATAAELAAAHHELATAPGPVIAGHDSQVVEARNESGRVVARWWLDRQTAVVLWQQTFDERGQTVLSAGFSRVRIGAGAASGGVQALAAQDTLTLSGTGPAQARVLTQQGWSCSDRLAGLDLVQVRRGEIDNAAGGGEETLHTVYGDGVTTLSVIQQRGALGGAPEGFVWDPQLRAYRSLGITTTLLWQSGDTVITVVTDGSEEVAATAVASLPHDPPVLRTRTQRVVDGWQRILGGG</sequence>
<gene>
    <name evidence="6" type="ORF">CGZ94_12035</name>
</gene>
<organism evidence="6 7">
    <name type="scientific">Enemella evansiae</name>
    <dbReference type="NCBI Taxonomy" id="2016499"/>
    <lineage>
        <taxon>Bacteria</taxon>
        <taxon>Bacillati</taxon>
        <taxon>Actinomycetota</taxon>
        <taxon>Actinomycetes</taxon>
        <taxon>Propionibacteriales</taxon>
        <taxon>Propionibacteriaceae</taxon>
        <taxon>Enemella</taxon>
    </lineage>
</organism>
<comment type="caution">
    <text evidence="6">The sequence shown here is derived from an EMBL/GenBank/DDBJ whole genome shotgun (WGS) entry which is preliminary data.</text>
</comment>
<evidence type="ECO:0000256" key="1">
    <source>
        <dbReference type="ARBA" id="ARBA00023015"/>
    </source>
</evidence>
<keyword evidence="1" id="KW-0805">Transcription regulation</keyword>
<evidence type="ECO:0000256" key="2">
    <source>
        <dbReference type="ARBA" id="ARBA00023163"/>
    </source>
</evidence>
<dbReference type="InterPro" id="IPR027383">
    <property type="entry name" value="Znf_put"/>
</dbReference>
<dbReference type="Pfam" id="PF13490">
    <property type="entry name" value="zf-HC2"/>
    <property type="match status" value="1"/>
</dbReference>
<feature type="domain" description="Putative zinc-finger" evidence="5">
    <location>
        <begin position="13"/>
        <end position="47"/>
    </location>
</feature>
<accession>A0A255G9P9</accession>
<dbReference type="Gene3D" id="1.10.10.1320">
    <property type="entry name" value="Anti-sigma factor, zinc-finger domain"/>
    <property type="match status" value="1"/>
</dbReference>
<keyword evidence="4" id="KW-0472">Membrane</keyword>
<name>A0A255G9P9_9ACTN</name>
<dbReference type="EMBL" id="NMVO01000014">
    <property type="protein sequence ID" value="OYO12638.1"/>
    <property type="molecule type" value="Genomic_DNA"/>
</dbReference>
<dbReference type="Proteomes" id="UP000215896">
    <property type="component" value="Unassembled WGS sequence"/>
</dbReference>
<dbReference type="AlphaFoldDB" id="A0A255G9P9"/>
<accession>A0A4R6LQV2</accession>
<feature type="transmembrane region" description="Helical" evidence="4">
    <location>
        <begin position="117"/>
        <end position="141"/>
    </location>
</feature>
<keyword evidence="7" id="KW-1185">Reference proteome</keyword>
<keyword evidence="4" id="KW-0812">Transmembrane</keyword>
<protein>
    <recommendedName>
        <fullName evidence="5">Putative zinc-finger domain-containing protein</fullName>
    </recommendedName>
</protein>
<evidence type="ECO:0000256" key="3">
    <source>
        <dbReference type="SAM" id="MobiDB-lite"/>
    </source>
</evidence>
<keyword evidence="4" id="KW-1133">Transmembrane helix</keyword>
<evidence type="ECO:0000256" key="4">
    <source>
        <dbReference type="SAM" id="Phobius"/>
    </source>
</evidence>
<proteinExistence type="predicted"/>
<evidence type="ECO:0000313" key="6">
    <source>
        <dbReference type="EMBL" id="OYO12638.1"/>
    </source>
</evidence>